<proteinExistence type="inferred from homology"/>
<feature type="transmembrane region" description="Helical" evidence="11">
    <location>
        <begin position="107"/>
        <end position="127"/>
    </location>
</feature>
<evidence type="ECO:0000256" key="8">
    <source>
        <dbReference type="ARBA" id="ARBA00022989"/>
    </source>
</evidence>
<dbReference type="PANTHER" id="PTHR10585">
    <property type="entry name" value="ER LUMEN PROTEIN RETAINING RECEPTOR"/>
    <property type="match status" value="1"/>
</dbReference>
<name>A0AA86SDE4_9FABA</name>
<feature type="transmembrane region" description="Helical" evidence="11">
    <location>
        <begin position="24"/>
        <end position="44"/>
    </location>
</feature>
<dbReference type="GO" id="GO:0005789">
    <property type="term" value="C:endoplasmic reticulum membrane"/>
    <property type="evidence" value="ECO:0007669"/>
    <property type="project" value="UniProtKB-SubCell"/>
</dbReference>
<dbReference type="EMBL" id="OY731401">
    <property type="protein sequence ID" value="CAJ1949539.1"/>
    <property type="molecule type" value="Genomic_DNA"/>
</dbReference>
<evidence type="ECO:0000256" key="7">
    <source>
        <dbReference type="ARBA" id="ARBA00022927"/>
    </source>
</evidence>
<evidence type="ECO:0000256" key="2">
    <source>
        <dbReference type="ARBA" id="ARBA00010120"/>
    </source>
</evidence>
<evidence type="ECO:0000256" key="11">
    <source>
        <dbReference type="SAM" id="Phobius"/>
    </source>
</evidence>
<keyword evidence="9 11" id="KW-0472">Membrane</keyword>
<keyword evidence="7" id="KW-0653">Protein transport</keyword>
<evidence type="ECO:0000313" key="12">
    <source>
        <dbReference type="EMBL" id="CAJ1949539.1"/>
    </source>
</evidence>
<dbReference type="AlphaFoldDB" id="A0AA86SDE4"/>
<evidence type="ECO:0000256" key="5">
    <source>
        <dbReference type="ARBA" id="ARBA00022824"/>
    </source>
</evidence>
<feature type="transmembrane region" description="Helical" evidence="11">
    <location>
        <begin position="204"/>
        <end position="227"/>
    </location>
</feature>
<comment type="subcellular location">
    <subcellularLocation>
        <location evidence="1">Endoplasmic reticulum membrane</location>
        <topology evidence="1">Multi-pass membrane protein</topology>
    </subcellularLocation>
</comment>
<keyword evidence="8 11" id="KW-1133">Transmembrane helix</keyword>
<evidence type="ECO:0008006" key="14">
    <source>
        <dbReference type="Google" id="ProtNLM"/>
    </source>
</evidence>
<evidence type="ECO:0000256" key="10">
    <source>
        <dbReference type="ARBA" id="ARBA00023170"/>
    </source>
</evidence>
<dbReference type="Proteomes" id="UP001189624">
    <property type="component" value="Chromosome 4"/>
</dbReference>
<evidence type="ECO:0000313" key="13">
    <source>
        <dbReference type="Proteomes" id="UP001189624"/>
    </source>
</evidence>
<feature type="transmembrane region" description="Helical" evidence="11">
    <location>
        <begin position="50"/>
        <end position="70"/>
    </location>
</feature>
<dbReference type="InterPro" id="IPR000133">
    <property type="entry name" value="ER_ret_rcpt"/>
</dbReference>
<keyword evidence="6" id="KW-0931">ER-Golgi transport</keyword>
<protein>
    <recommendedName>
        <fullName evidence="14">ER lumen protein-retaining receptor</fullName>
    </recommendedName>
</protein>
<comment type="similarity">
    <text evidence="2">Belongs to the ERD2 family.</text>
</comment>
<keyword evidence="13" id="KW-1185">Reference proteome</keyword>
<evidence type="ECO:0000256" key="1">
    <source>
        <dbReference type="ARBA" id="ARBA00004477"/>
    </source>
</evidence>
<evidence type="ECO:0000256" key="9">
    <source>
        <dbReference type="ARBA" id="ARBA00023136"/>
    </source>
</evidence>
<dbReference type="PRINTS" id="PR00660">
    <property type="entry name" value="ERLUMENR"/>
</dbReference>
<dbReference type="GO" id="GO:0015031">
    <property type="term" value="P:protein transport"/>
    <property type="evidence" value="ECO:0007669"/>
    <property type="project" value="UniProtKB-KW"/>
</dbReference>
<dbReference type="Gramene" id="rna-AYBTSS11_LOCUS13774">
    <property type="protein sequence ID" value="CAJ1949539.1"/>
    <property type="gene ID" value="gene-AYBTSS11_LOCUS13774"/>
</dbReference>
<dbReference type="GO" id="GO:0046923">
    <property type="term" value="F:ER retention sequence binding"/>
    <property type="evidence" value="ECO:0007669"/>
    <property type="project" value="InterPro"/>
</dbReference>
<organism evidence="12 13">
    <name type="scientific">Sphenostylis stenocarpa</name>
    <dbReference type="NCBI Taxonomy" id="92480"/>
    <lineage>
        <taxon>Eukaryota</taxon>
        <taxon>Viridiplantae</taxon>
        <taxon>Streptophyta</taxon>
        <taxon>Embryophyta</taxon>
        <taxon>Tracheophyta</taxon>
        <taxon>Spermatophyta</taxon>
        <taxon>Magnoliopsida</taxon>
        <taxon>eudicotyledons</taxon>
        <taxon>Gunneridae</taxon>
        <taxon>Pentapetalae</taxon>
        <taxon>rosids</taxon>
        <taxon>fabids</taxon>
        <taxon>Fabales</taxon>
        <taxon>Fabaceae</taxon>
        <taxon>Papilionoideae</taxon>
        <taxon>50 kb inversion clade</taxon>
        <taxon>NPAAA clade</taxon>
        <taxon>indigoferoid/millettioid clade</taxon>
        <taxon>Phaseoleae</taxon>
        <taxon>Sphenostylis</taxon>
    </lineage>
</organism>
<keyword evidence="4 11" id="KW-0812">Transmembrane</keyword>
<dbReference type="GO" id="GO:0016192">
    <property type="term" value="P:vesicle-mediated transport"/>
    <property type="evidence" value="ECO:0007669"/>
    <property type="project" value="UniProtKB-KW"/>
</dbReference>
<keyword evidence="3" id="KW-0813">Transport</keyword>
<keyword evidence="10" id="KW-0675">Receptor</keyword>
<dbReference type="GO" id="GO:0006621">
    <property type="term" value="P:protein retention in ER lumen"/>
    <property type="evidence" value="ECO:0007669"/>
    <property type="project" value="InterPro"/>
</dbReference>
<reference evidence="12" key="1">
    <citation type="submission" date="2023-10" db="EMBL/GenBank/DDBJ databases">
        <authorList>
            <person name="Domelevo Entfellner J.-B."/>
        </authorList>
    </citation>
    <scope>NUCLEOTIDE SEQUENCE</scope>
</reference>
<evidence type="ECO:0000256" key="6">
    <source>
        <dbReference type="ARBA" id="ARBA00022892"/>
    </source>
</evidence>
<sequence length="287" mass="32202">MGAKSGNSPANVLFERLRKLPMKVMIFLGVLLAVIVLVVLKLTIRRRYHFFLVSEVIHSVGILALTYKLFALKTCSGLSLITQELTALFLAARLVSSKDFLYSLQSALDFISLCLTLVVIWMIRFKLKASYIKELDNMKLYFVVVPSAILAVLVHPFSTQWSITRVAIAFSIYLEAVSVLPQLRFMQNAKVASLGSVQMIETFTGYYVFALGVSRFMALAHWIIQIYDTRGAFLFLAGSGYFWFLAAFVAEILIKTEVHKVEVTTARKILAECHSHVVVAYLPPSTT</sequence>
<feature type="transmembrane region" description="Helical" evidence="11">
    <location>
        <begin position="233"/>
        <end position="254"/>
    </location>
</feature>
<evidence type="ECO:0000256" key="4">
    <source>
        <dbReference type="ARBA" id="ARBA00022692"/>
    </source>
</evidence>
<feature type="transmembrane region" description="Helical" evidence="11">
    <location>
        <begin position="163"/>
        <end position="183"/>
    </location>
</feature>
<dbReference type="Pfam" id="PF00810">
    <property type="entry name" value="ER_lumen_recept"/>
    <property type="match status" value="1"/>
</dbReference>
<keyword evidence="5" id="KW-0256">Endoplasmic reticulum</keyword>
<gene>
    <name evidence="12" type="ORF">AYBTSS11_LOCUS13774</name>
</gene>
<evidence type="ECO:0000256" key="3">
    <source>
        <dbReference type="ARBA" id="ARBA00022448"/>
    </source>
</evidence>
<feature type="transmembrane region" description="Helical" evidence="11">
    <location>
        <begin position="139"/>
        <end position="157"/>
    </location>
</feature>
<accession>A0AA86SDE4</accession>